<evidence type="ECO:0000256" key="4">
    <source>
        <dbReference type="ARBA" id="ARBA00023004"/>
    </source>
</evidence>
<dbReference type="Pfam" id="PF13370">
    <property type="entry name" value="Fer4_13"/>
    <property type="match status" value="1"/>
</dbReference>
<sequence length="62" mass="6691">MKVKINEGCIGCGLCEGTCPKVFSIKDDGKSHIDKQPDQSDLSQVQDAIELCPAQVIELSNL</sequence>
<keyword evidence="9" id="KW-1185">Reference proteome</keyword>
<dbReference type="InterPro" id="IPR017896">
    <property type="entry name" value="4Fe4S_Fe-S-bd"/>
</dbReference>
<organism evidence="8 9">
    <name type="scientific">Clostridium ragsdalei P11</name>
    <dbReference type="NCBI Taxonomy" id="1353534"/>
    <lineage>
        <taxon>Bacteria</taxon>
        <taxon>Bacillati</taxon>
        <taxon>Bacillota</taxon>
        <taxon>Clostridia</taxon>
        <taxon>Eubacteriales</taxon>
        <taxon>Clostridiaceae</taxon>
        <taxon>Clostridium</taxon>
    </lineage>
</organism>
<evidence type="ECO:0000313" key="8">
    <source>
        <dbReference type="EMBL" id="OBR96810.1"/>
    </source>
</evidence>
<dbReference type="InterPro" id="IPR001080">
    <property type="entry name" value="3Fe4S_ferredoxin"/>
</dbReference>
<evidence type="ECO:0000256" key="5">
    <source>
        <dbReference type="ARBA" id="ARBA00023014"/>
    </source>
</evidence>
<evidence type="ECO:0000256" key="1">
    <source>
        <dbReference type="ARBA" id="ARBA00022448"/>
    </source>
</evidence>
<evidence type="ECO:0000256" key="2">
    <source>
        <dbReference type="ARBA" id="ARBA00022723"/>
    </source>
</evidence>
<comment type="caution">
    <text evidence="8">The sequence shown here is derived from an EMBL/GenBank/DDBJ whole genome shotgun (WGS) entry which is preliminary data.</text>
</comment>
<dbReference type="PANTHER" id="PTHR36923">
    <property type="entry name" value="FERREDOXIN"/>
    <property type="match status" value="1"/>
</dbReference>
<dbReference type="PROSITE" id="PS00198">
    <property type="entry name" value="4FE4S_FER_1"/>
    <property type="match status" value="1"/>
</dbReference>
<comment type="function">
    <text evidence="6">Ferredoxins are iron-sulfur proteins that transfer electrons in a wide variety of metabolic reactions.</text>
</comment>
<keyword evidence="4 6" id="KW-0408">Iron</keyword>
<dbReference type="Gene3D" id="3.30.70.20">
    <property type="match status" value="1"/>
</dbReference>
<dbReference type="AlphaFoldDB" id="A0A1A6B3F5"/>
<dbReference type="InterPro" id="IPR051269">
    <property type="entry name" value="Fe-S_cluster_ET"/>
</dbReference>
<dbReference type="InterPro" id="IPR017900">
    <property type="entry name" value="4Fe4S_Fe_S_CS"/>
</dbReference>
<dbReference type="PRINTS" id="PR00352">
    <property type="entry name" value="3FE4SFRDOXIN"/>
</dbReference>
<evidence type="ECO:0000313" key="9">
    <source>
        <dbReference type="Proteomes" id="UP000093954"/>
    </source>
</evidence>
<evidence type="ECO:0000256" key="6">
    <source>
        <dbReference type="RuleBase" id="RU368020"/>
    </source>
</evidence>
<dbReference type="EMBL" id="LROS01000003">
    <property type="protein sequence ID" value="OBR96810.1"/>
    <property type="molecule type" value="Genomic_DNA"/>
</dbReference>
<name>A0A1A6B3F5_9CLOT</name>
<keyword evidence="5 6" id="KW-0411">Iron-sulfur</keyword>
<reference evidence="8 9" key="1">
    <citation type="journal article" date="2012" name="Front. Microbiol.">
        <title>Draft Genome Sequence of the Virulent Strain 01-B526 of the Fish Pathogen Aeromonas salmonicida.</title>
        <authorList>
            <person name="Charette S.J."/>
            <person name="Brochu F."/>
            <person name="Boyle B."/>
            <person name="Filion G."/>
            <person name="Tanaka K.H."/>
            <person name="Derome N."/>
        </authorList>
    </citation>
    <scope>NUCLEOTIDE SEQUENCE [LARGE SCALE GENOMIC DNA]</scope>
    <source>
        <strain evidence="8 9">P11</strain>
    </source>
</reference>
<dbReference type="PROSITE" id="PS51379">
    <property type="entry name" value="4FE4S_FER_2"/>
    <property type="match status" value="1"/>
</dbReference>
<dbReference type="Proteomes" id="UP000093954">
    <property type="component" value="Unassembled WGS sequence"/>
</dbReference>
<dbReference type="PANTHER" id="PTHR36923:SF3">
    <property type="entry name" value="FERREDOXIN"/>
    <property type="match status" value="1"/>
</dbReference>
<proteinExistence type="predicted"/>
<gene>
    <name evidence="8" type="primary">fdx_1</name>
    <name evidence="8" type="ORF">CLRAG_03190</name>
</gene>
<dbReference type="GO" id="GO:0009055">
    <property type="term" value="F:electron transfer activity"/>
    <property type="evidence" value="ECO:0007669"/>
    <property type="project" value="UniProtKB-UniRule"/>
</dbReference>
<feature type="domain" description="4Fe-4S ferredoxin-type" evidence="7">
    <location>
        <begin position="1"/>
        <end position="28"/>
    </location>
</feature>
<keyword evidence="3 6" id="KW-0249">Electron transport</keyword>
<dbReference type="PATRIC" id="fig|1353534.3.peg.328"/>
<dbReference type="GO" id="GO:0005506">
    <property type="term" value="F:iron ion binding"/>
    <property type="evidence" value="ECO:0007669"/>
    <property type="project" value="UniProtKB-UniRule"/>
</dbReference>
<evidence type="ECO:0000259" key="7">
    <source>
        <dbReference type="PROSITE" id="PS51379"/>
    </source>
</evidence>
<dbReference type="RefSeq" id="WP_065076758.1">
    <property type="nucleotide sequence ID" value="NZ_LROS01000003.1"/>
</dbReference>
<protein>
    <recommendedName>
        <fullName evidence="6">Ferredoxin</fullName>
    </recommendedName>
</protein>
<accession>A0A1A6B3F5</accession>
<dbReference type="SUPFAM" id="SSF54862">
    <property type="entry name" value="4Fe-4S ferredoxins"/>
    <property type="match status" value="1"/>
</dbReference>
<dbReference type="GO" id="GO:0051536">
    <property type="term" value="F:iron-sulfur cluster binding"/>
    <property type="evidence" value="ECO:0007669"/>
    <property type="project" value="UniProtKB-KW"/>
</dbReference>
<evidence type="ECO:0000256" key="3">
    <source>
        <dbReference type="ARBA" id="ARBA00022982"/>
    </source>
</evidence>
<keyword evidence="2 6" id="KW-0479">Metal-binding</keyword>
<keyword evidence="1 6" id="KW-0813">Transport</keyword>